<dbReference type="PANTHER" id="PTHR30385:SF1">
    <property type="entry name" value="RNA POLYMERASE SIGMA-H FACTOR"/>
    <property type="match status" value="1"/>
</dbReference>
<comment type="caution">
    <text evidence="9">The sequence shown here is derived from an EMBL/GenBank/DDBJ whole genome shotgun (WGS) entry which is preliminary data.</text>
</comment>
<dbReference type="Pfam" id="PF04542">
    <property type="entry name" value="Sigma70_r2"/>
    <property type="match status" value="1"/>
</dbReference>
<evidence type="ECO:0000256" key="3">
    <source>
        <dbReference type="ARBA" id="ARBA00023015"/>
    </source>
</evidence>
<comment type="similarity">
    <text evidence="1">Belongs to the sigma-70 factor family.</text>
</comment>
<dbReference type="AlphaFoldDB" id="A0A7W8HBQ6"/>
<dbReference type="InterPro" id="IPR014284">
    <property type="entry name" value="RNA_pol_sigma-70_dom"/>
</dbReference>
<keyword evidence="5" id="KW-0238">DNA-binding</keyword>
<dbReference type="EMBL" id="JACHFW010000010">
    <property type="protein sequence ID" value="MBB5265350.1"/>
    <property type="molecule type" value="Genomic_DNA"/>
</dbReference>
<dbReference type="GO" id="GO:0003677">
    <property type="term" value="F:DNA binding"/>
    <property type="evidence" value="ECO:0007669"/>
    <property type="project" value="UniProtKB-KW"/>
</dbReference>
<accession>A0A7W8HBQ6</accession>
<feature type="domain" description="RNA polymerase sigma-70" evidence="8">
    <location>
        <begin position="52"/>
        <end position="65"/>
    </location>
</feature>
<keyword evidence="3" id="KW-0805">Transcription regulation</keyword>
<dbReference type="Proteomes" id="UP000543642">
    <property type="component" value="Unassembled WGS sequence"/>
</dbReference>
<dbReference type="PIRSF" id="PIRSF002939">
    <property type="entry name" value="RNA_polymerase_sigma-H_factor"/>
    <property type="match status" value="1"/>
</dbReference>
<evidence type="ECO:0000313" key="9">
    <source>
        <dbReference type="EMBL" id="MBB5265350.1"/>
    </source>
</evidence>
<dbReference type="Gene3D" id="1.10.10.10">
    <property type="entry name" value="Winged helix-like DNA-binding domain superfamily/Winged helix DNA-binding domain"/>
    <property type="match status" value="1"/>
</dbReference>
<evidence type="ECO:0000256" key="1">
    <source>
        <dbReference type="ARBA" id="ARBA00007788"/>
    </source>
</evidence>
<dbReference type="InterPro" id="IPR016371">
    <property type="entry name" value="RNA_pol_sigma-H_factor"/>
</dbReference>
<evidence type="ECO:0000259" key="8">
    <source>
        <dbReference type="PROSITE" id="PS00715"/>
    </source>
</evidence>
<name>A0A7W8HBQ6_9FIRM</name>
<dbReference type="Gene3D" id="1.10.1740.10">
    <property type="match status" value="1"/>
</dbReference>
<evidence type="ECO:0000256" key="2">
    <source>
        <dbReference type="ARBA" id="ARBA00021245"/>
    </source>
</evidence>
<comment type="function">
    <text evidence="7">Sigma factors are initiation factors that promote the attachment of RNA polymerase to specific initiation sites and are then released. Sigma-S contributes to the protection against external stress, thus playing a role in cellular fitness and survival.</text>
</comment>
<dbReference type="SUPFAM" id="SSF46894">
    <property type="entry name" value="C-terminal effector domain of the bipartite response regulators"/>
    <property type="match status" value="1"/>
</dbReference>
<dbReference type="InterPro" id="IPR036388">
    <property type="entry name" value="WH-like_DNA-bd_sf"/>
</dbReference>
<evidence type="ECO:0000256" key="7">
    <source>
        <dbReference type="ARBA" id="ARBA00024701"/>
    </source>
</evidence>
<dbReference type="PANTHER" id="PTHR30385">
    <property type="entry name" value="SIGMA FACTOR F FLAGELLAR"/>
    <property type="match status" value="1"/>
</dbReference>
<dbReference type="Pfam" id="PF08281">
    <property type="entry name" value="Sigma70_r4_2"/>
    <property type="match status" value="1"/>
</dbReference>
<keyword evidence="10" id="KW-1185">Reference proteome</keyword>
<dbReference type="InterPro" id="IPR013325">
    <property type="entry name" value="RNA_pol_sigma_r2"/>
</dbReference>
<dbReference type="InterPro" id="IPR013249">
    <property type="entry name" value="RNA_pol_sigma70_r4_t2"/>
</dbReference>
<protein>
    <recommendedName>
        <fullName evidence="2">RNA polymerase sigma factor SigS</fullName>
    </recommendedName>
</protein>
<gene>
    <name evidence="9" type="ORF">HNP82_002493</name>
</gene>
<dbReference type="RefSeq" id="WP_183775212.1">
    <property type="nucleotide sequence ID" value="NZ_CAWVEG010000177.1"/>
</dbReference>
<dbReference type="InterPro" id="IPR016032">
    <property type="entry name" value="Sig_transdc_resp-reg_C-effctor"/>
</dbReference>
<evidence type="ECO:0000256" key="5">
    <source>
        <dbReference type="ARBA" id="ARBA00023125"/>
    </source>
</evidence>
<dbReference type="GO" id="GO:0006352">
    <property type="term" value="P:DNA-templated transcription initiation"/>
    <property type="evidence" value="ECO:0007669"/>
    <property type="project" value="InterPro"/>
</dbReference>
<dbReference type="SUPFAM" id="SSF88946">
    <property type="entry name" value="Sigma2 domain of RNA polymerase sigma factors"/>
    <property type="match status" value="1"/>
</dbReference>
<dbReference type="InterPro" id="IPR000943">
    <property type="entry name" value="RNA_pol_sigma70"/>
</dbReference>
<keyword evidence="6" id="KW-0804">Transcription</keyword>
<keyword evidence="4" id="KW-0731">Sigma factor</keyword>
<dbReference type="GO" id="GO:0016987">
    <property type="term" value="F:sigma factor activity"/>
    <property type="evidence" value="ECO:0007669"/>
    <property type="project" value="UniProtKB-KW"/>
</dbReference>
<dbReference type="NCBIfam" id="NF006148">
    <property type="entry name" value="PRK08295.1-5"/>
    <property type="match status" value="1"/>
</dbReference>
<evidence type="ECO:0000256" key="6">
    <source>
        <dbReference type="ARBA" id="ARBA00023163"/>
    </source>
</evidence>
<evidence type="ECO:0000313" key="10">
    <source>
        <dbReference type="Proteomes" id="UP000543642"/>
    </source>
</evidence>
<dbReference type="NCBIfam" id="TIGR02937">
    <property type="entry name" value="sigma70-ECF"/>
    <property type="match status" value="1"/>
</dbReference>
<evidence type="ECO:0000256" key="4">
    <source>
        <dbReference type="ARBA" id="ARBA00023082"/>
    </source>
</evidence>
<dbReference type="PROSITE" id="PS00715">
    <property type="entry name" value="SIGMA70_1"/>
    <property type="match status" value="1"/>
</dbReference>
<organism evidence="9 10">
    <name type="scientific">Catenibacillus scindens</name>
    <dbReference type="NCBI Taxonomy" id="673271"/>
    <lineage>
        <taxon>Bacteria</taxon>
        <taxon>Bacillati</taxon>
        <taxon>Bacillota</taxon>
        <taxon>Clostridia</taxon>
        <taxon>Lachnospirales</taxon>
        <taxon>Lachnospiraceae</taxon>
        <taxon>Catenibacillus</taxon>
    </lineage>
</organism>
<proteinExistence type="inferred from homology"/>
<sequence length="201" mass="22982">MENRFDQMTDEQICQCIQEGEKAGIDYLLNKYKSMVKKKARQLYLIGGESDDLIQEGMIGLMKAIWDYKPQETVSFGAFAQICVSRQIYSAVRAAQRKKHQPLNSYVSLYEPAEDGENAPVLMDTLSEEGAGPEDSFFIKENREQAWQRLLDVLSPFEKKVLDLFMEGQSYGQIAMVLNKNEKSVDNAIQRIKKKAQHISD</sequence>
<dbReference type="InterPro" id="IPR007627">
    <property type="entry name" value="RNA_pol_sigma70_r2"/>
</dbReference>
<reference evidence="9 10" key="1">
    <citation type="submission" date="2020-08" db="EMBL/GenBank/DDBJ databases">
        <title>Genomic Encyclopedia of Type Strains, Phase IV (KMG-IV): sequencing the most valuable type-strain genomes for metagenomic binning, comparative biology and taxonomic classification.</title>
        <authorList>
            <person name="Goeker M."/>
        </authorList>
    </citation>
    <scope>NUCLEOTIDE SEQUENCE [LARGE SCALE GENOMIC DNA]</scope>
    <source>
        <strain evidence="9 10">DSM 106146</strain>
    </source>
</reference>